<evidence type="ECO:0000256" key="5">
    <source>
        <dbReference type="SAM" id="Phobius"/>
    </source>
</evidence>
<dbReference type="Pfam" id="PF00083">
    <property type="entry name" value="Sugar_tr"/>
    <property type="match status" value="2"/>
</dbReference>
<feature type="transmembrane region" description="Helical" evidence="5">
    <location>
        <begin position="116"/>
        <end position="136"/>
    </location>
</feature>
<dbReference type="GO" id="GO:0016020">
    <property type="term" value="C:membrane"/>
    <property type="evidence" value="ECO:0007669"/>
    <property type="project" value="UniProtKB-SubCell"/>
</dbReference>
<evidence type="ECO:0000256" key="1">
    <source>
        <dbReference type="ARBA" id="ARBA00004141"/>
    </source>
</evidence>
<dbReference type="Proteomes" id="UP000053789">
    <property type="component" value="Unassembled WGS sequence"/>
</dbReference>
<dbReference type="AlphaFoldDB" id="A0A0D2FNA3"/>
<keyword evidence="3 5" id="KW-1133">Transmembrane helix</keyword>
<proteinExistence type="predicted"/>
<comment type="subcellular location">
    <subcellularLocation>
        <location evidence="1">Membrane</location>
        <topology evidence="1">Multi-pass membrane protein</topology>
    </subcellularLocation>
</comment>
<keyword evidence="4 5" id="KW-0472">Membrane</keyword>
<keyword evidence="2 5" id="KW-0812">Transmembrane</keyword>
<dbReference type="InterPro" id="IPR050360">
    <property type="entry name" value="MFS_Sugar_Transporters"/>
</dbReference>
<dbReference type="PANTHER" id="PTHR48022:SF11">
    <property type="entry name" value="MONOSACCHARIDE TRANSPORTER (HXT8), PUTATIVE (AFU_ORTHOLOGUE AFUA_2G08120)-RELATED"/>
    <property type="match status" value="1"/>
</dbReference>
<organism evidence="6 7">
    <name type="scientific">Cladophialophora bantiana (strain ATCC 10958 / CBS 173.52 / CDC B-1940 / NIH 8579)</name>
    <name type="common">Xylohypha bantiana</name>
    <dbReference type="NCBI Taxonomy" id="1442370"/>
    <lineage>
        <taxon>Eukaryota</taxon>
        <taxon>Fungi</taxon>
        <taxon>Dikarya</taxon>
        <taxon>Ascomycota</taxon>
        <taxon>Pezizomycotina</taxon>
        <taxon>Eurotiomycetes</taxon>
        <taxon>Chaetothyriomycetidae</taxon>
        <taxon>Chaetothyriales</taxon>
        <taxon>Herpotrichiellaceae</taxon>
        <taxon>Cladophialophora</taxon>
    </lineage>
</organism>
<evidence type="ECO:0000256" key="4">
    <source>
        <dbReference type="ARBA" id="ARBA00023136"/>
    </source>
</evidence>
<evidence type="ECO:0008006" key="8">
    <source>
        <dbReference type="Google" id="ProtNLM"/>
    </source>
</evidence>
<feature type="transmembrane region" description="Helical" evidence="5">
    <location>
        <begin position="234"/>
        <end position="258"/>
    </location>
</feature>
<evidence type="ECO:0000313" key="7">
    <source>
        <dbReference type="Proteomes" id="UP000053789"/>
    </source>
</evidence>
<keyword evidence="7" id="KW-1185">Reference proteome</keyword>
<dbReference type="InterPro" id="IPR005828">
    <property type="entry name" value="MFS_sugar_transport-like"/>
</dbReference>
<dbReference type="HOGENOM" id="CLU_001265_30_13_1"/>
<dbReference type="SUPFAM" id="SSF103473">
    <property type="entry name" value="MFS general substrate transporter"/>
    <property type="match status" value="1"/>
</dbReference>
<sequence length="334" mass="36718">MAKKAFAKDGVNLYPVCLLCFIGLSSLSFSYTSAVIGTLLGQPSFLEYFRLETASNGTDLESTMNGIYQTGGVIGSLLLPWVADKWRNGRSPLLPAILILISGAVMTGSSHVAEFIVFRFFAGAGAWMAAAASLLMMSELVPANLRGRLVELHGNFFQWGYTSSASIGFGWLVLQGRDDEAKGDLEKIHTRSSKGRNLADAELLQIQRQVMIDRELDSSWVQLFKKPSYRKRTFLGIGTTGIVQFADYGPVIYGLLGYDEQKRLLYPAIWVTFGLGLFFVALYLVDLFPRNRLLAFGMFDCTATLAVEAALIANFVPSTNTPALKAAVAMFYIY</sequence>
<gene>
    <name evidence="6" type="ORF">Z519_11318</name>
</gene>
<feature type="transmembrane region" description="Helical" evidence="5">
    <location>
        <begin position="156"/>
        <end position="174"/>
    </location>
</feature>
<dbReference type="RefSeq" id="XP_016614876.1">
    <property type="nucleotide sequence ID" value="XM_016769030.1"/>
</dbReference>
<dbReference type="GO" id="GO:0005351">
    <property type="term" value="F:carbohydrate:proton symporter activity"/>
    <property type="evidence" value="ECO:0007669"/>
    <property type="project" value="TreeGrafter"/>
</dbReference>
<dbReference type="InterPro" id="IPR036259">
    <property type="entry name" value="MFS_trans_sf"/>
</dbReference>
<dbReference type="VEuPathDB" id="FungiDB:Z519_11318"/>
<feature type="transmembrane region" description="Helical" evidence="5">
    <location>
        <begin position="12"/>
        <end position="40"/>
    </location>
</feature>
<protein>
    <recommendedName>
        <fullName evidence="8">Major facilitator superfamily (MFS) profile domain-containing protein</fullName>
    </recommendedName>
</protein>
<evidence type="ECO:0000256" key="3">
    <source>
        <dbReference type="ARBA" id="ARBA00022989"/>
    </source>
</evidence>
<name>A0A0D2FNA3_CLAB1</name>
<dbReference type="GeneID" id="27704246"/>
<accession>A0A0D2FNA3</accession>
<dbReference type="PANTHER" id="PTHR48022">
    <property type="entry name" value="PLASTIDIC GLUCOSE TRANSPORTER 4"/>
    <property type="match status" value="1"/>
</dbReference>
<reference evidence="6" key="1">
    <citation type="submission" date="2015-01" db="EMBL/GenBank/DDBJ databases">
        <title>The Genome Sequence of Cladophialophora bantiana CBS 173.52.</title>
        <authorList>
            <consortium name="The Broad Institute Genomics Platform"/>
            <person name="Cuomo C."/>
            <person name="de Hoog S."/>
            <person name="Gorbushina A."/>
            <person name="Stielow B."/>
            <person name="Teixiera M."/>
            <person name="Abouelleil A."/>
            <person name="Chapman S.B."/>
            <person name="Priest M."/>
            <person name="Young S.K."/>
            <person name="Wortman J."/>
            <person name="Nusbaum C."/>
            <person name="Birren B."/>
        </authorList>
    </citation>
    <scope>NUCLEOTIDE SEQUENCE [LARGE SCALE GENOMIC DNA]</scope>
    <source>
        <strain evidence="6">CBS 173.52</strain>
    </source>
</reference>
<dbReference type="EMBL" id="KN847000">
    <property type="protein sequence ID" value="KIW88207.1"/>
    <property type="molecule type" value="Genomic_DNA"/>
</dbReference>
<feature type="transmembrane region" description="Helical" evidence="5">
    <location>
        <begin position="92"/>
        <end position="109"/>
    </location>
</feature>
<feature type="transmembrane region" description="Helical" evidence="5">
    <location>
        <begin position="264"/>
        <end position="285"/>
    </location>
</feature>
<dbReference type="OrthoDB" id="6612291at2759"/>
<dbReference type="Gene3D" id="1.20.1250.20">
    <property type="entry name" value="MFS general substrate transporter like domains"/>
    <property type="match status" value="2"/>
</dbReference>
<evidence type="ECO:0000313" key="6">
    <source>
        <dbReference type="EMBL" id="KIW88207.1"/>
    </source>
</evidence>
<evidence type="ECO:0000256" key="2">
    <source>
        <dbReference type="ARBA" id="ARBA00022692"/>
    </source>
</evidence>